<dbReference type="SMART" id="SM00440">
    <property type="entry name" value="ZnF_C2C2"/>
    <property type="match status" value="1"/>
</dbReference>
<dbReference type="GO" id="GO:0006363">
    <property type="term" value="P:termination of RNA polymerase I transcription"/>
    <property type="evidence" value="ECO:0000318"/>
    <property type="project" value="GO_Central"/>
</dbReference>
<comment type="function">
    <text evidence="8">DNA-dependent RNA polymerase catalyzes the transcription of DNA into RNA using the four ribonucleoside triphosphates as substrates.</text>
</comment>
<dbReference type="GeneID" id="100892475"/>
<feature type="binding site" evidence="9">
    <location>
        <position position="17"/>
    </location>
    <ligand>
        <name>Zn(2+)</name>
        <dbReference type="ChEBI" id="CHEBI:29105"/>
        <label>1</label>
    </ligand>
</feature>
<keyword evidence="5 9" id="KW-0862">Zinc</keyword>
<feature type="binding site" evidence="9">
    <location>
        <position position="36"/>
    </location>
    <ligand>
        <name>Zn(2+)</name>
        <dbReference type="ChEBI" id="CHEBI:29105"/>
        <label>1</label>
    </ligand>
</feature>
<evidence type="ECO:0000256" key="8">
    <source>
        <dbReference type="PIRNR" id="PIRNR005586"/>
    </source>
</evidence>
<sequence length="121" mass="13859">MDADTTFSVAKEFCPRCGTILPFPERGSLDVYCKKCSYQTSATDTWADVVYHSHRKMNERRTRKTERGHPSEDLGPVVDRACSHCGHDGLHYHTRQTRSADEGQTVFYFCPSCKKQEIEHS</sequence>
<dbReference type="InterPro" id="IPR012164">
    <property type="entry name" value="Rpa12/Rpb9/Rpc10/TFS"/>
</dbReference>
<name>A0A7M7GFP6_STRPU</name>
<dbReference type="AlphaFoldDB" id="A0A7M7GFP6"/>
<accession>A0A7M7GFP6</accession>
<keyword evidence="3 9" id="KW-0479">Metal-binding</keyword>
<dbReference type="GO" id="GO:0003899">
    <property type="term" value="F:DNA-directed RNA polymerase activity"/>
    <property type="evidence" value="ECO:0007669"/>
    <property type="project" value="InterPro"/>
</dbReference>
<feature type="binding site" evidence="9">
    <location>
        <position position="85"/>
    </location>
    <ligand>
        <name>Zn(2+)</name>
        <dbReference type="ChEBI" id="CHEBI:29105"/>
        <label>2</label>
    </ligand>
</feature>
<keyword evidence="4 10" id="KW-0863">Zinc-finger</keyword>
<dbReference type="GO" id="GO:0005736">
    <property type="term" value="C:RNA polymerase I complex"/>
    <property type="evidence" value="ECO:0000318"/>
    <property type="project" value="GO_Central"/>
</dbReference>
<keyword evidence="2 8" id="KW-0240">DNA-directed RNA polymerase</keyword>
<feature type="binding site" evidence="9">
    <location>
        <position position="110"/>
    </location>
    <ligand>
        <name>Zn(2+)</name>
        <dbReference type="ChEBI" id="CHEBI:29105"/>
        <label>2</label>
    </ligand>
</feature>
<dbReference type="PROSITE" id="PS00466">
    <property type="entry name" value="ZF_TFIIS_1"/>
    <property type="match status" value="1"/>
</dbReference>
<evidence type="ECO:0000259" key="12">
    <source>
        <dbReference type="PROSITE" id="PS51133"/>
    </source>
</evidence>
<keyword evidence="14" id="KW-1185">Reference proteome</keyword>
<dbReference type="EnsemblMetazoa" id="XM_003723740">
    <property type="protein sequence ID" value="XP_003723788"/>
    <property type="gene ID" value="LOC100892475"/>
</dbReference>
<dbReference type="SUPFAM" id="SSF57783">
    <property type="entry name" value="Zinc beta-ribbon"/>
    <property type="match status" value="1"/>
</dbReference>
<reference evidence="13" key="2">
    <citation type="submission" date="2021-01" db="UniProtKB">
        <authorList>
            <consortium name="EnsemblMetazoa"/>
        </authorList>
    </citation>
    <scope>IDENTIFICATION</scope>
</reference>
<protein>
    <recommendedName>
        <fullName evidence="8">DNA-directed RNA polymerase subunit</fullName>
    </recommendedName>
</protein>
<evidence type="ECO:0000256" key="11">
    <source>
        <dbReference type="SAM" id="MobiDB-lite"/>
    </source>
</evidence>
<evidence type="ECO:0000256" key="7">
    <source>
        <dbReference type="ARBA" id="ARBA00044497"/>
    </source>
</evidence>
<dbReference type="RefSeq" id="XP_003723788.1">
    <property type="nucleotide sequence ID" value="XM_003723740.3"/>
</dbReference>
<dbReference type="PANTHER" id="PTHR11239">
    <property type="entry name" value="DNA-DIRECTED RNA POLYMERASE"/>
    <property type="match status" value="1"/>
</dbReference>
<comment type="subcellular location">
    <subcellularLocation>
        <location evidence="1">Nucleus</location>
        <location evidence="1">Nucleolus</location>
    </subcellularLocation>
</comment>
<evidence type="ECO:0000256" key="1">
    <source>
        <dbReference type="ARBA" id="ARBA00004604"/>
    </source>
</evidence>
<comment type="similarity">
    <text evidence="8">Belongs to the archaeal rpoM/eukaryotic RPA12/RPB9/RPC11 RNA polymerase family.</text>
</comment>
<dbReference type="Gene3D" id="2.20.25.10">
    <property type="match status" value="1"/>
</dbReference>
<feature type="binding site" evidence="9">
    <location>
        <position position="33"/>
    </location>
    <ligand>
        <name>Zn(2+)</name>
        <dbReference type="ChEBI" id="CHEBI:29105"/>
        <label>1</label>
    </ligand>
</feature>
<feature type="binding site" evidence="9">
    <location>
        <position position="14"/>
    </location>
    <ligand>
        <name>Zn(2+)</name>
        <dbReference type="ChEBI" id="CHEBI:29105"/>
        <label>1</label>
    </ligand>
</feature>
<comment type="function">
    <text evidence="7">Core component of RNA polymerase I (Pol I), a DNA-dependent RNA polymerase which synthesizes ribosomal RNA precursors using the four ribonucleoside triphosphates as substrates. Can mediate Pol I proofreading of the nascent RNA transcript. Anchors into the Pol I active site to monitor transcription fidelity and cleave mis-incorporated 5'-ribonucleotides.</text>
</comment>
<evidence type="ECO:0000313" key="13">
    <source>
        <dbReference type="EnsemblMetazoa" id="XP_003723788"/>
    </source>
</evidence>
<dbReference type="GO" id="GO:0008270">
    <property type="term" value="F:zinc ion binding"/>
    <property type="evidence" value="ECO:0007669"/>
    <property type="project" value="UniProtKB-KW"/>
</dbReference>
<dbReference type="PANTHER" id="PTHR11239:SF14">
    <property type="entry name" value="DNA-DIRECTED RNA POLYMERASE I SUBUNIT RPA12"/>
    <property type="match status" value="1"/>
</dbReference>
<evidence type="ECO:0000256" key="9">
    <source>
        <dbReference type="PIRSR" id="PIRSR005586-1"/>
    </source>
</evidence>
<dbReference type="InterPro" id="IPR001222">
    <property type="entry name" value="Znf_TFIIS"/>
</dbReference>
<dbReference type="OrthoDB" id="10056816at2759"/>
<feature type="zinc finger region" description="C4-type" evidence="10">
    <location>
        <begin position="14"/>
        <end position="36"/>
    </location>
</feature>
<feature type="binding site" evidence="9">
    <location>
        <position position="82"/>
    </location>
    <ligand>
        <name>Zn(2+)</name>
        <dbReference type="ChEBI" id="CHEBI:29105"/>
        <label>2</label>
    </ligand>
</feature>
<dbReference type="PIRSF" id="PIRSF005586">
    <property type="entry name" value="RNApol_RpoM"/>
    <property type="match status" value="1"/>
</dbReference>
<evidence type="ECO:0000313" key="14">
    <source>
        <dbReference type="Proteomes" id="UP000007110"/>
    </source>
</evidence>
<dbReference type="CTD" id="30834"/>
<dbReference type="KEGG" id="spu:100892475"/>
<evidence type="ECO:0000256" key="5">
    <source>
        <dbReference type="ARBA" id="ARBA00022833"/>
    </source>
</evidence>
<keyword evidence="8" id="KW-0804">Transcription</keyword>
<evidence type="ECO:0000256" key="2">
    <source>
        <dbReference type="ARBA" id="ARBA00022478"/>
    </source>
</evidence>
<proteinExistence type="inferred from homology"/>
<feature type="binding site" evidence="9">
    <location>
        <position position="113"/>
    </location>
    <ligand>
        <name>Zn(2+)</name>
        <dbReference type="ChEBI" id="CHEBI:29105"/>
        <label>2</label>
    </ligand>
</feature>
<evidence type="ECO:0000256" key="4">
    <source>
        <dbReference type="ARBA" id="ARBA00022771"/>
    </source>
</evidence>
<feature type="domain" description="TFIIS-type" evidence="12">
    <location>
        <begin position="78"/>
        <end position="118"/>
    </location>
</feature>
<keyword evidence="6 8" id="KW-0539">Nucleus</keyword>
<evidence type="ECO:0000256" key="3">
    <source>
        <dbReference type="ARBA" id="ARBA00022723"/>
    </source>
</evidence>
<organism evidence="13 14">
    <name type="scientific">Strongylocentrotus purpuratus</name>
    <name type="common">Purple sea urchin</name>
    <dbReference type="NCBI Taxonomy" id="7668"/>
    <lineage>
        <taxon>Eukaryota</taxon>
        <taxon>Metazoa</taxon>
        <taxon>Echinodermata</taxon>
        <taxon>Eleutherozoa</taxon>
        <taxon>Echinozoa</taxon>
        <taxon>Echinoidea</taxon>
        <taxon>Euechinoidea</taxon>
        <taxon>Echinacea</taxon>
        <taxon>Camarodonta</taxon>
        <taxon>Echinidea</taxon>
        <taxon>Strongylocentrotidae</taxon>
        <taxon>Strongylocentrotus</taxon>
    </lineage>
</organism>
<evidence type="ECO:0000256" key="10">
    <source>
        <dbReference type="PIRSR" id="PIRSR005586-2"/>
    </source>
</evidence>
<dbReference type="OMA" id="DHICTKC"/>
<feature type="region of interest" description="Disordered" evidence="11">
    <location>
        <begin position="56"/>
        <end position="75"/>
    </location>
</feature>
<evidence type="ECO:0000256" key="6">
    <source>
        <dbReference type="ARBA" id="ARBA00023242"/>
    </source>
</evidence>
<dbReference type="PROSITE" id="PS51133">
    <property type="entry name" value="ZF_TFIIS_2"/>
    <property type="match status" value="1"/>
</dbReference>
<dbReference type="InterPro" id="IPR034004">
    <property type="entry name" value="Zn_ribbon_RPA12_C"/>
</dbReference>
<dbReference type="Proteomes" id="UP000007110">
    <property type="component" value="Unassembled WGS sequence"/>
</dbReference>
<dbReference type="CDD" id="cd10507">
    <property type="entry name" value="Zn-ribbon_RPA12"/>
    <property type="match status" value="1"/>
</dbReference>
<dbReference type="InParanoid" id="A0A7M7GFP6"/>
<dbReference type="Pfam" id="PF01096">
    <property type="entry name" value="Zn_ribbon_TFIIS"/>
    <property type="match status" value="1"/>
</dbReference>
<reference evidence="14" key="1">
    <citation type="submission" date="2015-02" db="EMBL/GenBank/DDBJ databases">
        <title>Genome sequencing for Strongylocentrotus purpuratus.</title>
        <authorList>
            <person name="Murali S."/>
            <person name="Liu Y."/>
            <person name="Vee V."/>
            <person name="English A."/>
            <person name="Wang M."/>
            <person name="Skinner E."/>
            <person name="Han Y."/>
            <person name="Muzny D.M."/>
            <person name="Worley K.C."/>
            <person name="Gibbs R.A."/>
        </authorList>
    </citation>
    <scope>NUCLEOTIDE SEQUENCE</scope>
</reference>
<dbReference type="GO" id="GO:0003676">
    <property type="term" value="F:nucleic acid binding"/>
    <property type="evidence" value="ECO:0007669"/>
    <property type="project" value="InterPro"/>
</dbReference>